<reference evidence="3 4" key="1">
    <citation type="journal article" date="2019" name="Int. J. Syst. Evol. Microbiol.">
        <title>The Global Catalogue of Microorganisms (GCM) 10K type strain sequencing project: providing services to taxonomists for standard genome sequencing and annotation.</title>
        <authorList>
            <consortium name="The Broad Institute Genomics Platform"/>
            <consortium name="The Broad Institute Genome Sequencing Center for Infectious Disease"/>
            <person name="Wu L."/>
            <person name="Ma J."/>
        </authorList>
    </citation>
    <scope>NUCLEOTIDE SEQUENCE [LARGE SCALE GENOMIC DNA]</scope>
    <source>
        <strain evidence="3 4">JCM 15910</strain>
    </source>
</reference>
<evidence type="ECO:0000313" key="4">
    <source>
        <dbReference type="Proteomes" id="UP001500738"/>
    </source>
</evidence>
<accession>A0ABN1MC70</accession>
<keyword evidence="1" id="KW-0472">Membrane</keyword>
<feature type="domain" description="Glycosyltransferase 2-like" evidence="2">
    <location>
        <begin position="19"/>
        <end position="183"/>
    </location>
</feature>
<name>A0ABN1MC70_9SPHN</name>
<dbReference type="Gene3D" id="3.90.550.10">
    <property type="entry name" value="Spore Coat Polysaccharide Biosynthesis Protein SpsA, Chain A"/>
    <property type="match status" value="1"/>
</dbReference>
<comment type="caution">
    <text evidence="3">The sequence shown here is derived from an EMBL/GenBank/DDBJ whole genome shotgun (WGS) entry which is preliminary data.</text>
</comment>
<evidence type="ECO:0000313" key="3">
    <source>
        <dbReference type="EMBL" id="GAA0867069.1"/>
    </source>
</evidence>
<gene>
    <name evidence="3" type="ORF">GCM10009115_33510</name>
</gene>
<dbReference type="Pfam" id="PF00535">
    <property type="entry name" value="Glycos_transf_2"/>
    <property type="match status" value="1"/>
</dbReference>
<organism evidence="3 4">
    <name type="scientific">Sphingopyxis soli</name>
    <dbReference type="NCBI Taxonomy" id="592051"/>
    <lineage>
        <taxon>Bacteria</taxon>
        <taxon>Pseudomonadati</taxon>
        <taxon>Pseudomonadota</taxon>
        <taxon>Alphaproteobacteria</taxon>
        <taxon>Sphingomonadales</taxon>
        <taxon>Sphingomonadaceae</taxon>
        <taxon>Sphingopyxis</taxon>
    </lineage>
</organism>
<dbReference type="PANTHER" id="PTHR48090:SF7">
    <property type="entry name" value="RFBJ PROTEIN"/>
    <property type="match status" value="1"/>
</dbReference>
<sequence>MQTPIRLPGRVRLKQTLAVVIPSYRVKAHILDVIARIGPEVAMIFVVDDACPDGSGAYVGEQCRDPRVRVLRHEVNRGVGGAMMTGYRAALGAGADIIVKVDGDGQMDPALIPHIARPVLARQADYAKGNRFHSLWNVRRMPRVRLYGNAALSFMTKLSSGYWGIFDPTNGFTAIHAAALERIEFANVSERYFFETDMLINLGNARAVVADVPMEAVYADEVSNLRIRNELWPFLRTHLRELVKRIFYTYFLRDFSPATLQLLIGAIFLLFGTIYGAAEWYRSVSTGEIASTGTVMIAVLPIILGVQLLLNFLAFDMANEPKVPIQPTLTLADLFADDRAADDR</sequence>
<dbReference type="InterPro" id="IPR029044">
    <property type="entry name" value="Nucleotide-diphossugar_trans"/>
</dbReference>
<dbReference type="Proteomes" id="UP001500738">
    <property type="component" value="Unassembled WGS sequence"/>
</dbReference>
<protein>
    <recommendedName>
        <fullName evidence="2">Glycosyltransferase 2-like domain-containing protein</fullName>
    </recommendedName>
</protein>
<feature type="transmembrane region" description="Helical" evidence="1">
    <location>
        <begin position="255"/>
        <end position="275"/>
    </location>
</feature>
<dbReference type="CDD" id="cd04179">
    <property type="entry name" value="DPM_DPG-synthase_like"/>
    <property type="match status" value="1"/>
</dbReference>
<dbReference type="SUPFAM" id="SSF53448">
    <property type="entry name" value="Nucleotide-diphospho-sugar transferases"/>
    <property type="match status" value="1"/>
</dbReference>
<dbReference type="EMBL" id="BAAAFE010000011">
    <property type="protein sequence ID" value="GAA0867069.1"/>
    <property type="molecule type" value="Genomic_DNA"/>
</dbReference>
<evidence type="ECO:0000259" key="2">
    <source>
        <dbReference type="Pfam" id="PF00535"/>
    </source>
</evidence>
<proteinExistence type="predicted"/>
<keyword evidence="1" id="KW-0812">Transmembrane</keyword>
<feature type="transmembrane region" description="Helical" evidence="1">
    <location>
        <begin position="295"/>
        <end position="315"/>
    </location>
</feature>
<evidence type="ECO:0000256" key="1">
    <source>
        <dbReference type="SAM" id="Phobius"/>
    </source>
</evidence>
<dbReference type="InterPro" id="IPR050256">
    <property type="entry name" value="Glycosyltransferase_2"/>
</dbReference>
<keyword evidence="4" id="KW-1185">Reference proteome</keyword>
<dbReference type="PANTHER" id="PTHR48090">
    <property type="entry name" value="UNDECAPRENYL-PHOSPHATE 4-DEOXY-4-FORMAMIDO-L-ARABINOSE TRANSFERASE-RELATED"/>
    <property type="match status" value="1"/>
</dbReference>
<keyword evidence="1" id="KW-1133">Transmembrane helix</keyword>
<dbReference type="RefSeq" id="WP_215353946.1">
    <property type="nucleotide sequence ID" value="NZ_BAAAFE010000011.1"/>
</dbReference>
<dbReference type="InterPro" id="IPR001173">
    <property type="entry name" value="Glyco_trans_2-like"/>
</dbReference>